<accession>A0ABR7GD91</accession>
<dbReference type="Pfam" id="PF07811">
    <property type="entry name" value="TadE"/>
    <property type="match status" value="1"/>
</dbReference>
<feature type="transmembrane region" description="Helical" evidence="1">
    <location>
        <begin position="20"/>
        <end position="39"/>
    </location>
</feature>
<evidence type="ECO:0000313" key="3">
    <source>
        <dbReference type="EMBL" id="MBC5684741.1"/>
    </source>
</evidence>
<name>A0ABR7GD91_9FIRM</name>
<gene>
    <name evidence="3" type="ORF">H8S40_14565</name>
</gene>
<keyword evidence="1" id="KW-0812">Transmembrane</keyword>
<protein>
    <submittedName>
        <fullName evidence="3">Pilus assembly protein</fullName>
    </submittedName>
</protein>
<keyword evidence="1" id="KW-0472">Membrane</keyword>
<evidence type="ECO:0000259" key="2">
    <source>
        <dbReference type="Pfam" id="PF07811"/>
    </source>
</evidence>
<evidence type="ECO:0000313" key="4">
    <source>
        <dbReference type="Proteomes" id="UP000631576"/>
    </source>
</evidence>
<feature type="domain" description="TadE-like" evidence="2">
    <location>
        <begin position="12"/>
        <end position="53"/>
    </location>
</feature>
<dbReference type="InterPro" id="IPR012495">
    <property type="entry name" value="TadE-like_dom"/>
</dbReference>
<sequence>MGRIKKYQEVQGVITVEMAYLMPIIFMVFVLVVYTSFYYHDKQILIGAATETATVGAQQKRWPGESVAAEQFCRERIGGKLILFAETEVTTSVTKEWVDVDIYARKKKMKLHIRQRAPVVNPEKKIRRKAILEKAIKNSESE</sequence>
<keyword evidence="1" id="KW-1133">Transmembrane helix</keyword>
<dbReference type="Proteomes" id="UP000631576">
    <property type="component" value="Unassembled WGS sequence"/>
</dbReference>
<dbReference type="RefSeq" id="WP_186865499.1">
    <property type="nucleotide sequence ID" value="NZ_JACOPE010000001.1"/>
</dbReference>
<proteinExistence type="predicted"/>
<reference evidence="3 4" key="1">
    <citation type="submission" date="2020-08" db="EMBL/GenBank/DDBJ databases">
        <title>Genome public.</title>
        <authorList>
            <person name="Liu C."/>
            <person name="Sun Q."/>
        </authorList>
    </citation>
    <scope>NUCLEOTIDE SEQUENCE [LARGE SCALE GENOMIC DNA]</scope>
    <source>
        <strain evidence="3 4">NSJ-13</strain>
    </source>
</reference>
<organism evidence="3 4">
    <name type="scientific">Ruminococcus hominis</name>
    <dbReference type="NCBI Taxonomy" id="2763065"/>
    <lineage>
        <taxon>Bacteria</taxon>
        <taxon>Bacillati</taxon>
        <taxon>Bacillota</taxon>
        <taxon>Clostridia</taxon>
        <taxon>Eubacteriales</taxon>
        <taxon>Oscillospiraceae</taxon>
        <taxon>Ruminococcus</taxon>
    </lineage>
</organism>
<comment type="caution">
    <text evidence="3">The sequence shown here is derived from an EMBL/GenBank/DDBJ whole genome shotgun (WGS) entry which is preliminary data.</text>
</comment>
<evidence type="ECO:0000256" key="1">
    <source>
        <dbReference type="SAM" id="Phobius"/>
    </source>
</evidence>
<dbReference type="EMBL" id="JACOPE010000001">
    <property type="protein sequence ID" value="MBC5684741.1"/>
    <property type="molecule type" value="Genomic_DNA"/>
</dbReference>
<keyword evidence="4" id="KW-1185">Reference proteome</keyword>